<reference evidence="1" key="1">
    <citation type="journal article" date="2022" name="Microorganisms">
        <title>Two New Species of Filamentous Sulfur Bacteria of the Genus Thiothrix, Thiothrix winogradskyi sp. nov. and 'Candidatus Thiothrix sulfatifontis' sp. nov.</title>
        <authorList>
            <person name="Ravin N.V."/>
            <person name="Rossetti S."/>
            <person name="Beletsky A.V."/>
            <person name="Kadnikov V.V."/>
            <person name="Rudenko T.S."/>
            <person name="Smolyakov D.D."/>
            <person name="Moskvitina M.I."/>
            <person name="Gureeva M.V."/>
            <person name="Mardanov A.V."/>
            <person name="Grabovich M.Y."/>
        </authorList>
    </citation>
    <scope>NUCLEOTIDE SEQUENCE</scope>
    <source>
        <strain evidence="1">CT3</strain>
    </source>
</reference>
<proteinExistence type="predicted"/>
<dbReference type="Pfam" id="PF08843">
    <property type="entry name" value="AbiEii"/>
    <property type="match status" value="1"/>
</dbReference>
<dbReference type="RefSeq" id="WP_236499167.1">
    <property type="nucleotide sequence ID" value="NZ_CP091244.1"/>
</dbReference>
<organism evidence="1 2">
    <name type="scientific">Thiothrix winogradskyi</name>
    <dbReference type="NCBI Taxonomy" id="96472"/>
    <lineage>
        <taxon>Bacteria</taxon>
        <taxon>Pseudomonadati</taxon>
        <taxon>Pseudomonadota</taxon>
        <taxon>Gammaproteobacteria</taxon>
        <taxon>Thiotrichales</taxon>
        <taxon>Thiotrichaceae</taxon>
        <taxon>Thiothrix</taxon>
    </lineage>
</organism>
<dbReference type="Gene3D" id="3.10.450.620">
    <property type="entry name" value="JHP933, nucleotidyltransferase-like core domain"/>
    <property type="match status" value="1"/>
</dbReference>
<dbReference type="EMBL" id="CP091244">
    <property type="protein sequence ID" value="UJS24583.1"/>
    <property type="molecule type" value="Genomic_DNA"/>
</dbReference>
<keyword evidence="1" id="KW-0808">Transferase</keyword>
<protein>
    <submittedName>
        <fullName evidence="1">Nucleotidyl transferase AbiEii/AbiGii toxin family protein</fullName>
    </submittedName>
</protein>
<name>A0ABY3SYK5_9GAMM</name>
<sequence>MHPIFSEQVRLLVATIPYVAQETCFALKGGTAINLFLRNLPRLSVDLDLVYLPIEERETSLSHLDAAMRRIATRIRQSQAGTTVAETLLPKTDKCIRLQVMRNNTSIKIEVSPVMRGTLNPISETVLAADAQAEFGFARMNLLHFTDIYAGKLCAALDRQHPRDLFDVHFLLANEGITSALKDTFLIYLISSNRPMAELLAPNRLDIKAVYATEFVGMTNTPVALEQLLAAREQMIATLHNLLTDQDREFLLSVKRGKPDWGLCALPNAANLPAVRWKLHNLTAMKPAQHKQALAKLERALAAP</sequence>
<evidence type="ECO:0000313" key="1">
    <source>
        <dbReference type="EMBL" id="UJS24583.1"/>
    </source>
</evidence>
<evidence type="ECO:0000313" key="2">
    <source>
        <dbReference type="Proteomes" id="UP001054801"/>
    </source>
</evidence>
<accession>A0ABY3SYK5</accession>
<dbReference type="InterPro" id="IPR014942">
    <property type="entry name" value="AbiEii"/>
</dbReference>
<dbReference type="GO" id="GO:0016740">
    <property type="term" value="F:transferase activity"/>
    <property type="evidence" value="ECO:0007669"/>
    <property type="project" value="UniProtKB-KW"/>
</dbReference>
<dbReference type="Proteomes" id="UP001054801">
    <property type="component" value="Chromosome"/>
</dbReference>
<gene>
    <name evidence="1" type="ORF">L2Y54_00720</name>
</gene>
<keyword evidence="2" id="KW-1185">Reference proteome</keyword>